<dbReference type="AlphaFoldDB" id="A0A0N4UQG9"/>
<evidence type="ECO:0000256" key="3">
    <source>
        <dbReference type="ARBA" id="ARBA00012054"/>
    </source>
</evidence>
<keyword evidence="6 9" id="KW-0418">Kinase</keyword>
<evidence type="ECO:0000256" key="6">
    <source>
        <dbReference type="ARBA" id="ARBA00022777"/>
    </source>
</evidence>
<dbReference type="GO" id="GO:0005524">
    <property type="term" value="F:ATP binding"/>
    <property type="evidence" value="ECO:0007669"/>
    <property type="project" value="UniProtKB-KW"/>
</dbReference>
<dbReference type="PANTHER" id="PTHR43442:SF3">
    <property type="entry name" value="GLUCONOKINASE-RELATED"/>
    <property type="match status" value="1"/>
</dbReference>
<organism evidence="11 13">
    <name type="scientific">Dracunculus medinensis</name>
    <name type="common">Guinea worm</name>
    <dbReference type="NCBI Taxonomy" id="318479"/>
    <lineage>
        <taxon>Eukaryota</taxon>
        <taxon>Metazoa</taxon>
        <taxon>Ecdysozoa</taxon>
        <taxon>Nematoda</taxon>
        <taxon>Chromadorea</taxon>
        <taxon>Rhabditida</taxon>
        <taxon>Spirurina</taxon>
        <taxon>Dracunculoidea</taxon>
        <taxon>Dracunculidae</taxon>
        <taxon>Dracunculus</taxon>
    </lineage>
</organism>
<dbReference type="UniPathway" id="UPA00792"/>
<evidence type="ECO:0000256" key="7">
    <source>
        <dbReference type="ARBA" id="ARBA00022840"/>
    </source>
</evidence>
<proteinExistence type="inferred from homology"/>
<gene>
    <name evidence="10" type="ORF">DME_LOCUS3754</name>
</gene>
<comment type="similarity">
    <text evidence="2 9">Belongs to the gluconokinase GntK/GntV family.</text>
</comment>
<evidence type="ECO:0000313" key="12">
    <source>
        <dbReference type="Proteomes" id="UP000274756"/>
    </source>
</evidence>
<dbReference type="InterPro" id="IPR031322">
    <property type="entry name" value="Shikimate/glucono_kinase"/>
</dbReference>
<keyword evidence="7 9" id="KW-0067">ATP-binding</keyword>
<evidence type="ECO:0000256" key="2">
    <source>
        <dbReference type="ARBA" id="ARBA00008420"/>
    </source>
</evidence>
<dbReference type="SUPFAM" id="SSF52540">
    <property type="entry name" value="P-loop containing nucleoside triphosphate hydrolases"/>
    <property type="match status" value="1"/>
</dbReference>
<dbReference type="InterPro" id="IPR027417">
    <property type="entry name" value="P-loop_NTPase"/>
</dbReference>
<dbReference type="CDD" id="cd02021">
    <property type="entry name" value="GntK"/>
    <property type="match status" value="1"/>
</dbReference>
<name>A0A0N4UQG9_DRAME</name>
<evidence type="ECO:0000256" key="4">
    <source>
        <dbReference type="ARBA" id="ARBA00022679"/>
    </source>
</evidence>
<evidence type="ECO:0000256" key="9">
    <source>
        <dbReference type="RuleBase" id="RU363066"/>
    </source>
</evidence>
<comment type="pathway">
    <text evidence="1 9">Carbohydrate acid metabolism; D-gluconate degradation.</text>
</comment>
<dbReference type="EMBL" id="UYYG01000180">
    <property type="protein sequence ID" value="VDN53781.1"/>
    <property type="molecule type" value="Genomic_DNA"/>
</dbReference>
<keyword evidence="5 9" id="KW-0547">Nucleotide-binding</keyword>
<dbReference type="Proteomes" id="UP000038040">
    <property type="component" value="Unplaced"/>
</dbReference>
<protein>
    <recommendedName>
        <fullName evidence="3 9">Gluconokinase</fullName>
        <ecNumber evidence="3 9">2.7.1.12</ecNumber>
    </recommendedName>
</protein>
<dbReference type="Proteomes" id="UP000274756">
    <property type="component" value="Unassembled WGS sequence"/>
</dbReference>
<dbReference type="InterPro" id="IPR006001">
    <property type="entry name" value="Therm_gnt_kin"/>
</dbReference>
<dbReference type="GO" id="GO:0046316">
    <property type="term" value="F:gluconokinase activity"/>
    <property type="evidence" value="ECO:0007669"/>
    <property type="project" value="UniProtKB-EC"/>
</dbReference>
<accession>A0A0N4UQG9</accession>
<dbReference type="Gene3D" id="3.40.50.300">
    <property type="entry name" value="P-loop containing nucleotide triphosphate hydrolases"/>
    <property type="match status" value="1"/>
</dbReference>
<evidence type="ECO:0000256" key="5">
    <source>
        <dbReference type="ARBA" id="ARBA00022741"/>
    </source>
</evidence>
<evidence type="ECO:0000313" key="11">
    <source>
        <dbReference type="Proteomes" id="UP000038040"/>
    </source>
</evidence>
<dbReference type="WBParaSite" id="DME_0001025601-mRNA-1">
    <property type="protein sequence ID" value="DME_0001025601-mRNA-1"/>
    <property type="gene ID" value="DME_0001025601"/>
</dbReference>
<dbReference type="OrthoDB" id="275177at2759"/>
<evidence type="ECO:0000313" key="10">
    <source>
        <dbReference type="EMBL" id="VDN53781.1"/>
    </source>
</evidence>
<dbReference type="Pfam" id="PF01202">
    <property type="entry name" value="SKI"/>
    <property type="match status" value="1"/>
</dbReference>
<reference evidence="13" key="1">
    <citation type="submission" date="2017-02" db="UniProtKB">
        <authorList>
            <consortium name="WormBaseParasite"/>
        </authorList>
    </citation>
    <scope>IDENTIFICATION</scope>
</reference>
<keyword evidence="4 9" id="KW-0808">Transferase</keyword>
<dbReference type="GO" id="GO:0005737">
    <property type="term" value="C:cytoplasm"/>
    <property type="evidence" value="ECO:0007669"/>
    <property type="project" value="TreeGrafter"/>
</dbReference>
<sequence length="170" mass="19616">MCKLQYIFLMGVCGSGKSTAAEKLSKLIGAKFIDADYYHSPENKQKMANGISLTDDDRIPWLENLSQIIMNSKERLVIACSALKSSYRKILTKNLLNYFIFIHLNVERNELERRLESRKNHFVNTKLLSSQLNSLEIPIFETNCYIIDANKDIGRVLDEILQILLKYQIP</sequence>
<evidence type="ECO:0000256" key="1">
    <source>
        <dbReference type="ARBA" id="ARBA00004875"/>
    </source>
</evidence>
<evidence type="ECO:0000313" key="13">
    <source>
        <dbReference type="WBParaSite" id="DME_0001025601-mRNA-1"/>
    </source>
</evidence>
<comment type="catalytic activity">
    <reaction evidence="8 9">
        <text>D-gluconate + ATP = 6-phospho-D-gluconate + ADP + H(+)</text>
        <dbReference type="Rhea" id="RHEA:19433"/>
        <dbReference type="ChEBI" id="CHEBI:15378"/>
        <dbReference type="ChEBI" id="CHEBI:18391"/>
        <dbReference type="ChEBI" id="CHEBI:30616"/>
        <dbReference type="ChEBI" id="CHEBI:58759"/>
        <dbReference type="ChEBI" id="CHEBI:456216"/>
        <dbReference type="EC" id="2.7.1.12"/>
    </reaction>
</comment>
<dbReference type="EC" id="2.7.1.12" evidence="3 9"/>
<dbReference type="NCBIfam" id="TIGR01313">
    <property type="entry name" value="therm_gnt_kin"/>
    <property type="match status" value="1"/>
</dbReference>
<dbReference type="STRING" id="318479.A0A0N4UQG9"/>
<dbReference type="PANTHER" id="PTHR43442">
    <property type="entry name" value="GLUCONOKINASE-RELATED"/>
    <property type="match status" value="1"/>
</dbReference>
<dbReference type="GO" id="GO:0005975">
    <property type="term" value="P:carbohydrate metabolic process"/>
    <property type="evidence" value="ECO:0007669"/>
    <property type="project" value="InterPro"/>
</dbReference>
<keyword evidence="12" id="KW-1185">Reference proteome</keyword>
<evidence type="ECO:0000256" key="8">
    <source>
        <dbReference type="ARBA" id="ARBA00048090"/>
    </source>
</evidence>
<reference evidence="10 12" key="2">
    <citation type="submission" date="2018-11" db="EMBL/GenBank/DDBJ databases">
        <authorList>
            <consortium name="Pathogen Informatics"/>
        </authorList>
    </citation>
    <scope>NUCLEOTIDE SEQUENCE [LARGE SCALE GENOMIC DNA]</scope>
</reference>